<dbReference type="PRINTS" id="PR00725">
    <property type="entry name" value="DADACBPTASE1"/>
</dbReference>
<dbReference type="PANTHER" id="PTHR21581">
    <property type="entry name" value="D-ALANYL-D-ALANINE CARBOXYPEPTIDASE"/>
    <property type="match status" value="1"/>
</dbReference>
<evidence type="ECO:0000256" key="6">
    <source>
        <dbReference type="ARBA" id="ARBA00023316"/>
    </source>
</evidence>
<evidence type="ECO:0000256" key="1">
    <source>
        <dbReference type="ARBA" id="ARBA00007164"/>
    </source>
</evidence>
<dbReference type="InterPro" id="IPR001967">
    <property type="entry name" value="Peptidase_S11_N"/>
</dbReference>
<dbReference type="InterPro" id="IPR018044">
    <property type="entry name" value="Peptidase_S11"/>
</dbReference>
<keyword evidence="12" id="KW-1185">Reference proteome</keyword>
<keyword evidence="3" id="KW-0378">Hydrolase</keyword>
<evidence type="ECO:0000256" key="8">
    <source>
        <dbReference type="PIRSR" id="PIRSR618044-2"/>
    </source>
</evidence>
<evidence type="ECO:0000259" key="10">
    <source>
        <dbReference type="Pfam" id="PF00768"/>
    </source>
</evidence>
<evidence type="ECO:0000256" key="7">
    <source>
        <dbReference type="PIRSR" id="PIRSR618044-1"/>
    </source>
</evidence>
<dbReference type="GO" id="GO:0009252">
    <property type="term" value="P:peptidoglycan biosynthetic process"/>
    <property type="evidence" value="ECO:0007669"/>
    <property type="project" value="UniProtKB-KW"/>
</dbReference>
<dbReference type="GO" id="GO:0006508">
    <property type="term" value="P:proteolysis"/>
    <property type="evidence" value="ECO:0007669"/>
    <property type="project" value="InterPro"/>
</dbReference>
<organism evidence="11 12">
    <name type="scientific">Suipraeoptans intestinalis</name>
    <dbReference type="NCBI Taxonomy" id="2606628"/>
    <lineage>
        <taxon>Bacteria</taxon>
        <taxon>Bacillati</taxon>
        <taxon>Bacillota</taxon>
        <taxon>Clostridia</taxon>
        <taxon>Lachnospirales</taxon>
        <taxon>Lachnospiraceae</taxon>
        <taxon>Suipraeoptans</taxon>
    </lineage>
</organism>
<dbReference type="EMBL" id="VULY01000018">
    <property type="protein sequence ID" value="MSR92873.1"/>
    <property type="molecule type" value="Genomic_DNA"/>
</dbReference>
<dbReference type="Pfam" id="PF00768">
    <property type="entry name" value="Peptidase_S11"/>
    <property type="match status" value="1"/>
</dbReference>
<evidence type="ECO:0000313" key="12">
    <source>
        <dbReference type="Proteomes" id="UP000434409"/>
    </source>
</evidence>
<proteinExistence type="inferred from homology"/>
<dbReference type="PANTHER" id="PTHR21581:SF6">
    <property type="entry name" value="TRAFFICKING PROTEIN PARTICLE COMPLEX SUBUNIT 12"/>
    <property type="match status" value="1"/>
</dbReference>
<evidence type="ECO:0000256" key="2">
    <source>
        <dbReference type="ARBA" id="ARBA00022729"/>
    </source>
</evidence>
<dbReference type="SUPFAM" id="SSF56601">
    <property type="entry name" value="beta-lactamase/transpeptidase-like"/>
    <property type="match status" value="1"/>
</dbReference>
<dbReference type="GO" id="GO:0071555">
    <property type="term" value="P:cell wall organization"/>
    <property type="evidence" value="ECO:0007669"/>
    <property type="project" value="UniProtKB-KW"/>
</dbReference>
<feature type="active site" description="Acyl-ester intermediate" evidence="7">
    <location>
        <position position="82"/>
    </location>
</feature>
<gene>
    <name evidence="11" type="ORF">FYJ34_00935</name>
</gene>
<keyword evidence="11" id="KW-0121">Carboxypeptidase</keyword>
<keyword evidence="6" id="KW-0961">Cell wall biogenesis/degradation</keyword>
<dbReference type="Proteomes" id="UP000434409">
    <property type="component" value="Unassembled WGS sequence"/>
</dbReference>
<protein>
    <submittedName>
        <fullName evidence="11">D-alanyl-D-alanine carboxypeptidase</fullName>
    </submittedName>
</protein>
<accession>A0A6N7UQR7</accession>
<keyword evidence="2" id="KW-0732">Signal</keyword>
<evidence type="ECO:0000256" key="4">
    <source>
        <dbReference type="ARBA" id="ARBA00022960"/>
    </source>
</evidence>
<evidence type="ECO:0000313" key="11">
    <source>
        <dbReference type="EMBL" id="MSR92873.1"/>
    </source>
</evidence>
<comment type="caution">
    <text evidence="11">The sequence shown here is derived from an EMBL/GenBank/DDBJ whole genome shotgun (WGS) entry which is preliminary data.</text>
</comment>
<feature type="active site" description="Proton acceptor" evidence="7">
    <location>
        <position position="85"/>
    </location>
</feature>
<dbReference type="GO" id="GO:0008360">
    <property type="term" value="P:regulation of cell shape"/>
    <property type="evidence" value="ECO:0007669"/>
    <property type="project" value="UniProtKB-KW"/>
</dbReference>
<dbReference type="AlphaFoldDB" id="A0A6N7UQR7"/>
<feature type="binding site" evidence="8">
    <location>
        <position position="257"/>
    </location>
    <ligand>
        <name>substrate</name>
    </ligand>
</feature>
<sequence>MLGSGCRFSGFQSVVEHYETKEYEKRAYVNSLYSDDLCVVPKEEKKQQDWGLSGADSSALFNEGTKETLYAFQVYKQLYPASVTKILTALVALEHGNLQDTVTVSRNGAASSFPSYAQVCGLQEGDRLSLEALLCGLLLHSGNDSAVAVAEHIGGTEEKFVDMMNQKAAELLATDTHFTNPSGLHDDEHYTTAYDLYLIFHACIRQEAFVNIIQMPMYTASITGRDGSVRQVSWEPTNYYARGLVASPQTAVIAGGKTGTTDEAGNCLILLEYANDGTPYVSVVMGAKTKELLYQDMSALIEQISP</sequence>
<evidence type="ECO:0000256" key="3">
    <source>
        <dbReference type="ARBA" id="ARBA00022801"/>
    </source>
</evidence>
<keyword evidence="11" id="KW-0645">Protease</keyword>
<evidence type="ECO:0000256" key="5">
    <source>
        <dbReference type="ARBA" id="ARBA00022984"/>
    </source>
</evidence>
<reference evidence="11 12" key="1">
    <citation type="submission" date="2019-08" db="EMBL/GenBank/DDBJ databases">
        <title>In-depth cultivation of the pig gut microbiome towards novel bacterial diversity and tailored functional studies.</title>
        <authorList>
            <person name="Wylensek D."/>
            <person name="Hitch T.C.A."/>
            <person name="Clavel T."/>
        </authorList>
    </citation>
    <scope>NUCLEOTIDE SEQUENCE [LARGE SCALE GENOMIC DNA]</scope>
    <source>
        <strain evidence="11 12">68-1-5</strain>
    </source>
</reference>
<keyword evidence="4" id="KW-0133">Cell shape</keyword>
<name>A0A6N7UQR7_9FIRM</name>
<dbReference type="GO" id="GO:0009002">
    <property type="term" value="F:serine-type D-Ala-D-Ala carboxypeptidase activity"/>
    <property type="evidence" value="ECO:0007669"/>
    <property type="project" value="InterPro"/>
</dbReference>
<comment type="similarity">
    <text evidence="1 9">Belongs to the peptidase S11 family.</text>
</comment>
<feature type="active site" evidence="7">
    <location>
        <position position="141"/>
    </location>
</feature>
<feature type="domain" description="Peptidase S11 D-alanyl-D-alanine carboxypeptidase A N-terminal" evidence="10">
    <location>
        <begin position="55"/>
        <end position="289"/>
    </location>
</feature>
<evidence type="ECO:0000256" key="9">
    <source>
        <dbReference type="RuleBase" id="RU004016"/>
    </source>
</evidence>
<keyword evidence="5" id="KW-0573">Peptidoglycan synthesis</keyword>
<dbReference type="InterPro" id="IPR012338">
    <property type="entry name" value="Beta-lactam/transpept-like"/>
</dbReference>
<dbReference type="Gene3D" id="3.40.710.10">
    <property type="entry name" value="DD-peptidase/beta-lactamase superfamily"/>
    <property type="match status" value="1"/>
</dbReference>